<evidence type="ECO:0000256" key="1">
    <source>
        <dbReference type="ARBA" id="ARBA00022723"/>
    </source>
</evidence>
<dbReference type="STRING" id="673521.SAMN05660991_04133"/>
<dbReference type="InterPro" id="IPR051785">
    <property type="entry name" value="MMCE/EMCE_epimerase"/>
</dbReference>
<keyword evidence="4" id="KW-1185">Reference proteome</keyword>
<evidence type="ECO:0000259" key="2">
    <source>
        <dbReference type="PROSITE" id="PS51819"/>
    </source>
</evidence>
<dbReference type="OrthoDB" id="4577835at2"/>
<keyword evidence="3" id="KW-0560">Oxidoreductase</keyword>
<dbReference type="GO" id="GO:0046872">
    <property type="term" value="F:metal ion binding"/>
    <property type="evidence" value="ECO:0007669"/>
    <property type="project" value="UniProtKB-KW"/>
</dbReference>
<dbReference type="InterPro" id="IPR004360">
    <property type="entry name" value="Glyas_Fos-R_dOase_dom"/>
</dbReference>
<dbReference type="PANTHER" id="PTHR43048">
    <property type="entry name" value="METHYLMALONYL-COA EPIMERASE"/>
    <property type="match status" value="1"/>
</dbReference>
<evidence type="ECO:0000313" key="4">
    <source>
        <dbReference type="Proteomes" id="UP000198960"/>
    </source>
</evidence>
<dbReference type="InterPro" id="IPR037523">
    <property type="entry name" value="VOC_core"/>
</dbReference>
<dbReference type="Pfam" id="PF00903">
    <property type="entry name" value="Glyoxalase"/>
    <property type="match status" value="1"/>
</dbReference>
<feature type="domain" description="VOC" evidence="2">
    <location>
        <begin position="15"/>
        <end position="153"/>
    </location>
</feature>
<dbReference type="Pfam" id="PF13669">
    <property type="entry name" value="Glyoxalase_4"/>
    <property type="match status" value="1"/>
</dbReference>
<evidence type="ECO:0000313" key="3">
    <source>
        <dbReference type="EMBL" id="SEP23453.1"/>
    </source>
</evidence>
<dbReference type="PROSITE" id="PS51819">
    <property type="entry name" value="VOC"/>
    <property type="match status" value="1"/>
</dbReference>
<dbReference type="SUPFAM" id="SSF54593">
    <property type="entry name" value="Glyoxalase/Bleomycin resistance protein/Dihydroxybiphenyl dioxygenase"/>
    <property type="match status" value="2"/>
</dbReference>
<dbReference type="InterPro" id="IPR029068">
    <property type="entry name" value="Glyas_Bleomycin-R_OHBP_Dase"/>
</dbReference>
<dbReference type="Proteomes" id="UP000198960">
    <property type="component" value="Unassembled WGS sequence"/>
</dbReference>
<dbReference type="Gene3D" id="3.10.180.10">
    <property type="entry name" value="2,3-Dihydroxybiphenyl 1,2-Dioxygenase, domain 1"/>
    <property type="match status" value="2"/>
</dbReference>
<dbReference type="GO" id="GO:0046491">
    <property type="term" value="P:L-methylmalonyl-CoA metabolic process"/>
    <property type="evidence" value="ECO:0007669"/>
    <property type="project" value="TreeGrafter"/>
</dbReference>
<dbReference type="PANTHER" id="PTHR43048:SF3">
    <property type="entry name" value="METHYLMALONYL-COA EPIMERASE, MITOCHONDRIAL"/>
    <property type="match status" value="1"/>
</dbReference>
<dbReference type="RefSeq" id="WP_091948181.1">
    <property type="nucleotide sequence ID" value="NZ_FOEE01000017.1"/>
</dbReference>
<gene>
    <name evidence="3" type="ORF">SAMN05660991_04133</name>
</gene>
<keyword evidence="3" id="KW-0223">Dioxygenase</keyword>
<proteinExistence type="predicted"/>
<name>A0A1H8W7D9_9ACTN</name>
<dbReference type="GO" id="GO:0051213">
    <property type="term" value="F:dioxygenase activity"/>
    <property type="evidence" value="ECO:0007669"/>
    <property type="project" value="UniProtKB-KW"/>
</dbReference>
<organism evidence="3 4">
    <name type="scientific">Trujillonella endophytica</name>
    <dbReference type="NCBI Taxonomy" id="673521"/>
    <lineage>
        <taxon>Bacteria</taxon>
        <taxon>Bacillati</taxon>
        <taxon>Actinomycetota</taxon>
        <taxon>Actinomycetes</taxon>
        <taxon>Geodermatophilales</taxon>
        <taxon>Geodermatophilaceae</taxon>
        <taxon>Trujillonella</taxon>
    </lineage>
</organism>
<accession>A0A1H8W7D9</accession>
<dbReference type="EMBL" id="FOEE01000017">
    <property type="protein sequence ID" value="SEP23453.1"/>
    <property type="molecule type" value="Genomic_DNA"/>
</dbReference>
<reference evidence="4" key="1">
    <citation type="submission" date="2016-10" db="EMBL/GenBank/DDBJ databases">
        <authorList>
            <person name="Varghese N."/>
            <person name="Submissions S."/>
        </authorList>
    </citation>
    <scope>NUCLEOTIDE SEQUENCE [LARGE SCALE GENOMIC DNA]</scope>
    <source>
        <strain evidence="4">DSM 45413</strain>
    </source>
</reference>
<keyword evidence="1" id="KW-0479">Metal-binding</keyword>
<sequence length="326" mass="35782">MEQNARRTGDHGIGQMVHVIHVTEDAQALREFYERVLGGFVYSGVDGPDYLDWEDRYATLLMVGDLCIETMAPRLPADPRFSVARFHTKYGRHLHSVGYKVDDLNGLQRRLLDRGIPISSPGGGKLSDVDPEAAYLFPSPRATAGLLIELTSHDMQNDPRLLPTWSSLEGMWRTHPSTLESFSSVVLAVGDLDSAVQTYVDALQAVPLASGSDPELDTDFQVLQLGDCLLEIVQPRSADSDLGRHVATWGNMIYALRFLVRDLDAATSWLEGNGVRTKRIGDDLLVTDPEDSHGAPMFFGTRHASDIRTAPPAAGSPLTTQTKDAQ</sequence>
<dbReference type="GO" id="GO:0004493">
    <property type="term" value="F:methylmalonyl-CoA epimerase activity"/>
    <property type="evidence" value="ECO:0007669"/>
    <property type="project" value="TreeGrafter"/>
</dbReference>
<protein>
    <submittedName>
        <fullName evidence="3">Glyoxalase/Bleomycin resistance protein/Dioxygenase superfamily protein</fullName>
    </submittedName>
</protein>
<dbReference type="AlphaFoldDB" id="A0A1H8W7D9"/>